<dbReference type="AlphaFoldDB" id="A0A8J5N9P4"/>
<evidence type="ECO:0000313" key="1">
    <source>
        <dbReference type="EMBL" id="KAG7175354.1"/>
    </source>
</evidence>
<dbReference type="EMBL" id="JAHLQT010006108">
    <property type="protein sequence ID" value="KAG7175354.1"/>
    <property type="molecule type" value="Genomic_DNA"/>
</dbReference>
<gene>
    <name evidence="1" type="ORF">Hamer_G001418</name>
</gene>
<evidence type="ECO:0000313" key="2">
    <source>
        <dbReference type="Proteomes" id="UP000747542"/>
    </source>
</evidence>
<sequence>MALLLHLLWVKSPWLLLTYCWGQEFVLYWFDLQKYKGDVFCLPKKASTDQCVFS</sequence>
<keyword evidence="2" id="KW-1185">Reference proteome</keyword>
<name>A0A8J5N9P4_HOMAM</name>
<accession>A0A8J5N9P4</accession>
<dbReference type="Proteomes" id="UP000747542">
    <property type="component" value="Unassembled WGS sequence"/>
</dbReference>
<protein>
    <submittedName>
        <fullName evidence="1">Uncharacterized protein</fullName>
    </submittedName>
</protein>
<proteinExistence type="predicted"/>
<comment type="caution">
    <text evidence="1">The sequence shown here is derived from an EMBL/GenBank/DDBJ whole genome shotgun (WGS) entry which is preliminary data.</text>
</comment>
<organism evidence="1 2">
    <name type="scientific">Homarus americanus</name>
    <name type="common">American lobster</name>
    <dbReference type="NCBI Taxonomy" id="6706"/>
    <lineage>
        <taxon>Eukaryota</taxon>
        <taxon>Metazoa</taxon>
        <taxon>Ecdysozoa</taxon>
        <taxon>Arthropoda</taxon>
        <taxon>Crustacea</taxon>
        <taxon>Multicrustacea</taxon>
        <taxon>Malacostraca</taxon>
        <taxon>Eumalacostraca</taxon>
        <taxon>Eucarida</taxon>
        <taxon>Decapoda</taxon>
        <taxon>Pleocyemata</taxon>
        <taxon>Astacidea</taxon>
        <taxon>Nephropoidea</taxon>
        <taxon>Nephropidae</taxon>
        <taxon>Homarus</taxon>
    </lineage>
</organism>
<reference evidence="1" key="1">
    <citation type="journal article" date="2021" name="Sci. Adv.">
        <title>The American lobster genome reveals insights on longevity, neural, and immune adaptations.</title>
        <authorList>
            <person name="Polinski J.M."/>
            <person name="Zimin A.V."/>
            <person name="Clark K.F."/>
            <person name="Kohn A.B."/>
            <person name="Sadowski N."/>
            <person name="Timp W."/>
            <person name="Ptitsyn A."/>
            <person name="Khanna P."/>
            <person name="Romanova D.Y."/>
            <person name="Williams P."/>
            <person name="Greenwood S.J."/>
            <person name="Moroz L.L."/>
            <person name="Walt D.R."/>
            <person name="Bodnar A.G."/>
        </authorList>
    </citation>
    <scope>NUCLEOTIDE SEQUENCE</scope>
    <source>
        <strain evidence="1">GMGI-L3</strain>
    </source>
</reference>